<comment type="similarity">
    <text evidence="1 7">Belongs to the cytochrome P450 family.</text>
</comment>
<name>A0A250IFM1_9BACT</name>
<keyword evidence="3 7" id="KW-0479">Metal-binding</keyword>
<feature type="region of interest" description="Disordered" evidence="8">
    <location>
        <begin position="1"/>
        <end position="28"/>
    </location>
</feature>
<dbReference type="PRINTS" id="PR00385">
    <property type="entry name" value="P450"/>
</dbReference>
<keyword evidence="10" id="KW-1185">Reference proteome</keyword>
<dbReference type="InterPro" id="IPR001128">
    <property type="entry name" value="Cyt_P450"/>
</dbReference>
<dbReference type="FunFam" id="1.10.630.10:FF:000018">
    <property type="entry name" value="Cytochrome P450 monooxygenase"/>
    <property type="match status" value="1"/>
</dbReference>
<proteinExistence type="inferred from homology"/>
<dbReference type="OrthoDB" id="9764248at2"/>
<evidence type="ECO:0000256" key="5">
    <source>
        <dbReference type="ARBA" id="ARBA00023004"/>
    </source>
</evidence>
<evidence type="ECO:0000256" key="3">
    <source>
        <dbReference type="ARBA" id="ARBA00022723"/>
    </source>
</evidence>
<dbReference type="PRINTS" id="PR00359">
    <property type="entry name" value="BP450"/>
</dbReference>
<feature type="compositionally biased region" description="Polar residues" evidence="8">
    <location>
        <begin position="19"/>
        <end position="28"/>
    </location>
</feature>
<evidence type="ECO:0000256" key="6">
    <source>
        <dbReference type="ARBA" id="ARBA00023033"/>
    </source>
</evidence>
<dbReference type="GO" id="GO:0016705">
    <property type="term" value="F:oxidoreductase activity, acting on paired donors, with incorporation or reduction of molecular oxygen"/>
    <property type="evidence" value="ECO:0007669"/>
    <property type="project" value="InterPro"/>
</dbReference>
<keyword evidence="5 7" id="KW-0408">Iron</keyword>
<keyword evidence="6 7" id="KW-0503">Monooxygenase</keyword>
<keyword evidence="2 7" id="KW-0349">Heme</keyword>
<protein>
    <submittedName>
        <fullName evidence="9">Cytochrome</fullName>
    </submittedName>
</protein>
<keyword evidence="4 7" id="KW-0560">Oxidoreductase</keyword>
<evidence type="ECO:0000256" key="8">
    <source>
        <dbReference type="SAM" id="MobiDB-lite"/>
    </source>
</evidence>
<evidence type="ECO:0000313" key="10">
    <source>
        <dbReference type="Proteomes" id="UP000217289"/>
    </source>
</evidence>
<dbReference type="Pfam" id="PF00067">
    <property type="entry name" value="p450"/>
    <property type="match status" value="1"/>
</dbReference>
<dbReference type="PROSITE" id="PS00086">
    <property type="entry name" value="CYTOCHROME_P450"/>
    <property type="match status" value="1"/>
</dbReference>
<gene>
    <name evidence="9" type="ORF">MEBOL_003181</name>
</gene>
<feature type="compositionally biased region" description="Low complexity" evidence="8">
    <location>
        <begin position="1"/>
        <end position="12"/>
    </location>
</feature>
<dbReference type="CDD" id="cd11029">
    <property type="entry name" value="CYP107-like"/>
    <property type="match status" value="1"/>
</dbReference>
<reference evidence="9 10" key="1">
    <citation type="submission" date="2017-06" db="EMBL/GenBank/DDBJ databases">
        <authorList>
            <person name="Kim H.J."/>
            <person name="Triplett B.A."/>
        </authorList>
    </citation>
    <scope>NUCLEOTIDE SEQUENCE [LARGE SCALE GENOMIC DNA]</scope>
    <source>
        <strain evidence="9 10">DSM 14713</strain>
    </source>
</reference>
<dbReference type="InterPro" id="IPR017972">
    <property type="entry name" value="Cyt_P450_CS"/>
</dbReference>
<accession>A0A250IFM1</accession>
<dbReference type="InterPro" id="IPR036396">
    <property type="entry name" value="Cyt_P450_sf"/>
</dbReference>
<evidence type="ECO:0000256" key="4">
    <source>
        <dbReference type="ARBA" id="ARBA00023002"/>
    </source>
</evidence>
<dbReference type="GO" id="GO:0004497">
    <property type="term" value="F:monooxygenase activity"/>
    <property type="evidence" value="ECO:0007669"/>
    <property type="project" value="UniProtKB-KW"/>
</dbReference>
<dbReference type="GO" id="GO:0020037">
    <property type="term" value="F:heme binding"/>
    <property type="evidence" value="ECO:0007669"/>
    <property type="project" value="InterPro"/>
</dbReference>
<evidence type="ECO:0000313" key="9">
    <source>
        <dbReference type="EMBL" id="ATB29726.1"/>
    </source>
</evidence>
<dbReference type="Gene3D" id="1.10.630.10">
    <property type="entry name" value="Cytochrome P450"/>
    <property type="match status" value="1"/>
</dbReference>
<organism evidence="9 10">
    <name type="scientific">Melittangium boletus DSM 14713</name>
    <dbReference type="NCBI Taxonomy" id="1294270"/>
    <lineage>
        <taxon>Bacteria</taxon>
        <taxon>Pseudomonadati</taxon>
        <taxon>Myxococcota</taxon>
        <taxon>Myxococcia</taxon>
        <taxon>Myxococcales</taxon>
        <taxon>Cystobacterineae</taxon>
        <taxon>Archangiaceae</taxon>
        <taxon>Melittangium</taxon>
    </lineage>
</organism>
<dbReference type="Proteomes" id="UP000217289">
    <property type="component" value="Chromosome"/>
</dbReference>
<dbReference type="PANTHER" id="PTHR46696:SF1">
    <property type="entry name" value="CYTOCHROME P450 YJIB-RELATED"/>
    <property type="match status" value="1"/>
</dbReference>
<evidence type="ECO:0000256" key="2">
    <source>
        <dbReference type="ARBA" id="ARBA00022617"/>
    </source>
</evidence>
<dbReference type="AlphaFoldDB" id="A0A250IFM1"/>
<evidence type="ECO:0000256" key="7">
    <source>
        <dbReference type="RuleBase" id="RU000461"/>
    </source>
</evidence>
<dbReference type="InterPro" id="IPR002397">
    <property type="entry name" value="Cyt_P450_B"/>
</dbReference>
<sequence length="425" mass="48075">MTAPAPTPTTNNEPKKTRATSTAPTPSFNFVTPEFRRDPYPFYARLRREMPIIRLNQGRRGESFYVSRYDDVMVLLKDTERFANDKRSAGLQVSWLESRLSMGIVDSMVMKDGVDHRRLRTLVHKAFMPARVAALEQRIEQLTDGLLDAADARGTLDLMADLALPLPVAVISDMMGVDERYQHDFHRWMNGILELDGAGPLELLTNVPNMIKLNRFLRMLIAERRKNKGDDVLSAMIEAEEAGDKLSFDELVASTLILLLAGHETTVNLIGSGVLALVEYPDQLERLRAHPELMDSAVEEMLRYTSPVQLNAPRFAREDTELRGVFIRKGEAVCPILGSANHDEAYFEDPERFDIGRQPNRHVAFGFGPHFCLGAPLARLEAKVVFRALLRRYTDIQLAVPRSALTWRRSQSVRGLTALPLRVRR</sequence>
<dbReference type="PANTHER" id="PTHR46696">
    <property type="entry name" value="P450, PUTATIVE (EUROFUNG)-RELATED"/>
    <property type="match status" value="1"/>
</dbReference>
<dbReference type="EMBL" id="CP022163">
    <property type="protein sequence ID" value="ATB29726.1"/>
    <property type="molecule type" value="Genomic_DNA"/>
</dbReference>
<dbReference type="GO" id="GO:0005506">
    <property type="term" value="F:iron ion binding"/>
    <property type="evidence" value="ECO:0007669"/>
    <property type="project" value="InterPro"/>
</dbReference>
<dbReference type="KEGG" id="mbd:MEBOL_003181"/>
<evidence type="ECO:0000256" key="1">
    <source>
        <dbReference type="ARBA" id="ARBA00010617"/>
    </source>
</evidence>
<dbReference type="RefSeq" id="WP_095978263.1">
    <property type="nucleotide sequence ID" value="NZ_CP022163.1"/>
</dbReference>
<dbReference type="SUPFAM" id="SSF48264">
    <property type="entry name" value="Cytochrome P450"/>
    <property type="match status" value="1"/>
</dbReference>